<evidence type="ECO:0000313" key="3">
    <source>
        <dbReference type="Proteomes" id="UP000238274"/>
    </source>
</evidence>
<evidence type="ECO:0000256" key="1">
    <source>
        <dbReference type="SAM" id="SignalP"/>
    </source>
</evidence>
<proteinExistence type="predicted"/>
<dbReference type="AlphaFoldDB" id="A0A2S4V8M3"/>
<dbReference type="EMBL" id="PKSM01000165">
    <property type="protein sequence ID" value="POW05886.1"/>
    <property type="molecule type" value="Genomic_DNA"/>
</dbReference>
<gene>
    <name evidence="2" type="ORF">PSHT_10581</name>
</gene>
<comment type="caution">
    <text evidence="2">The sequence shown here is derived from an EMBL/GenBank/DDBJ whole genome shotgun (WGS) entry which is preliminary data.</text>
</comment>
<dbReference type="VEuPathDB" id="FungiDB:PSTT_16004"/>
<dbReference type="OrthoDB" id="3361140at2759"/>
<keyword evidence="3" id="KW-1185">Reference proteome</keyword>
<sequence>MLPQTYIKAVLAFTTTLAVMVSWSSCGSTCGEYYKKTLLKGQKLRMRAIMVRMKTSSGQWNGFIGEPVQEHGLILGKLAGRKVRNGPPLKASSRLRLRPKRMTDIFCLSRQINQTKTAFLNPGLGSCGITYTDNDRGACLWNGLNRKEPRTSGTTQGWLTGDNPQNCKKDIFINRGKFRAVGKVLDGCSFADGPPVTDVEGCSSIYVTKQTFKDLGGDPAVGRIEIDDWDFVNGRQNPPF</sequence>
<protein>
    <recommendedName>
        <fullName evidence="4">Pectate lyase</fullName>
    </recommendedName>
</protein>
<dbReference type="CDD" id="cd22191">
    <property type="entry name" value="DPBB_RlpA_EXP_N-like"/>
    <property type="match status" value="1"/>
</dbReference>
<feature type="signal peptide" evidence="1">
    <location>
        <begin position="1"/>
        <end position="26"/>
    </location>
</feature>
<reference evidence="3" key="2">
    <citation type="journal article" date="2018" name="BMC Genomics">
        <title>Genomic insights into host adaptation between the wheat stripe rust pathogen (Puccinia striiformis f. sp. tritici) and the barley stripe rust pathogen (Puccinia striiformis f. sp. hordei).</title>
        <authorList>
            <person name="Xia C."/>
            <person name="Wang M."/>
            <person name="Yin C."/>
            <person name="Cornejo O.E."/>
            <person name="Hulbert S.H."/>
            <person name="Chen X."/>
        </authorList>
    </citation>
    <scope>NUCLEOTIDE SEQUENCE [LARGE SCALE GENOMIC DNA]</scope>
    <source>
        <strain evidence="3">93TX-2</strain>
    </source>
</reference>
<evidence type="ECO:0008006" key="4">
    <source>
        <dbReference type="Google" id="ProtNLM"/>
    </source>
</evidence>
<keyword evidence="1" id="KW-0732">Signal</keyword>
<evidence type="ECO:0000313" key="2">
    <source>
        <dbReference type="EMBL" id="POW05886.1"/>
    </source>
</evidence>
<dbReference type="Proteomes" id="UP000238274">
    <property type="component" value="Unassembled WGS sequence"/>
</dbReference>
<reference evidence="3" key="3">
    <citation type="journal article" date="2018" name="Mol. Plant Microbe Interact.">
        <title>Genome sequence resources for the wheat stripe rust pathogen (Puccinia striiformis f. sp. tritici) and the barley stripe rust pathogen (Puccinia striiformis f. sp. hordei).</title>
        <authorList>
            <person name="Xia C."/>
            <person name="Wang M."/>
            <person name="Yin C."/>
            <person name="Cornejo O.E."/>
            <person name="Hulbert S.H."/>
            <person name="Chen X."/>
        </authorList>
    </citation>
    <scope>NUCLEOTIDE SEQUENCE [LARGE SCALE GENOMIC DNA]</scope>
    <source>
        <strain evidence="3">93TX-2</strain>
    </source>
</reference>
<dbReference type="VEuPathDB" id="FungiDB:PSHT_10581"/>
<feature type="chain" id="PRO_5015670209" description="Pectate lyase" evidence="1">
    <location>
        <begin position="27"/>
        <end position="240"/>
    </location>
</feature>
<name>A0A2S4V8M3_9BASI</name>
<reference evidence="2 3" key="1">
    <citation type="submission" date="2017-12" db="EMBL/GenBank/DDBJ databases">
        <title>Gene loss provides genomic basis for host adaptation in cereal stripe rust fungi.</title>
        <authorList>
            <person name="Xia C."/>
        </authorList>
    </citation>
    <scope>NUCLEOTIDE SEQUENCE [LARGE SCALE GENOMIC DNA]</scope>
    <source>
        <strain evidence="2 3">93TX-2</strain>
    </source>
</reference>
<accession>A0A2S4V8M3</accession>
<organism evidence="2 3">
    <name type="scientific">Puccinia striiformis</name>
    <dbReference type="NCBI Taxonomy" id="27350"/>
    <lineage>
        <taxon>Eukaryota</taxon>
        <taxon>Fungi</taxon>
        <taxon>Dikarya</taxon>
        <taxon>Basidiomycota</taxon>
        <taxon>Pucciniomycotina</taxon>
        <taxon>Pucciniomycetes</taxon>
        <taxon>Pucciniales</taxon>
        <taxon>Pucciniaceae</taxon>
        <taxon>Puccinia</taxon>
    </lineage>
</organism>